<dbReference type="Proteomes" id="UP001055072">
    <property type="component" value="Unassembled WGS sequence"/>
</dbReference>
<accession>A0ACB8TYP4</accession>
<name>A0ACB8TYP4_9APHY</name>
<reference evidence="1" key="1">
    <citation type="journal article" date="2021" name="Environ. Microbiol.">
        <title>Gene family expansions and transcriptome signatures uncover fungal adaptations to wood decay.</title>
        <authorList>
            <person name="Hage H."/>
            <person name="Miyauchi S."/>
            <person name="Viragh M."/>
            <person name="Drula E."/>
            <person name="Min B."/>
            <person name="Chaduli D."/>
            <person name="Navarro D."/>
            <person name="Favel A."/>
            <person name="Norest M."/>
            <person name="Lesage-Meessen L."/>
            <person name="Balint B."/>
            <person name="Merenyi Z."/>
            <person name="de Eugenio L."/>
            <person name="Morin E."/>
            <person name="Martinez A.T."/>
            <person name="Baldrian P."/>
            <person name="Stursova M."/>
            <person name="Martinez M.J."/>
            <person name="Novotny C."/>
            <person name="Magnuson J.K."/>
            <person name="Spatafora J.W."/>
            <person name="Maurice S."/>
            <person name="Pangilinan J."/>
            <person name="Andreopoulos W."/>
            <person name="LaButti K."/>
            <person name="Hundley H."/>
            <person name="Na H."/>
            <person name="Kuo A."/>
            <person name="Barry K."/>
            <person name="Lipzen A."/>
            <person name="Henrissat B."/>
            <person name="Riley R."/>
            <person name="Ahrendt S."/>
            <person name="Nagy L.G."/>
            <person name="Grigoriev I.V."/>
            <person name="Martin F."/>
            <person name="Rosso M.N."/>
        </authorList>
    </citation>
    <scope>NUCLEOTIDE SEQUENCE</scope>
    <source>
        <strain evidence="1">CBS 384.51</strain>
    </source>
</reference>
<gene>
    <name evidence="1" type="ORF">BDY19DRAFT_301490</name>
</gene>
<dbReference type="EMBL" id="MU274919">
    <property type="protein sequence ID" value="KAI0087120.1"/>
    <property type="molecule type" value="Genomic_DNA"/>
</dbReference>
<evidence type="ECO:0000313" key="1">
    <source>
        <dbReference type="EMBL" id="KAI0087120.1"/>
    </source>
</evidence>
<evidence type="ECO:0000313" key="2">
    <source>
        <dbReference type="Proteomes" id="UP001055072"/>
    </source>
</evidence>
<proteinExistence type="predicted"/>
<comment type="caution">
    <text evidence="1">The sequence shown here is derived from an EMBL/GenBank/DDBJ whole genome shotgun (WGS) entry which is preliminary data.</text>
</comment>
<protein>
    <submittedName>
        <fullName evidence="1">Uncharacterized protein</fullName>
    </submittedName>
</protein>
<organism evidence="1 2">
    <name type="scientific">Irpex rosettiformis</name>
    <dbReference type="NCBI Taxonomy" id="378272"/>
    <lineage>
        <taxon>Eukaryota</taxon>
        <taxon>Fungi</taxon>
        <taxon>Dikarya</taxon>
        <taxon>Basidiomycota</taxon>
        <taxon>Agaricomycotina</taxon>
        <taxon>Agaricomycetes</taxon>
        <taxon>Polyporales</taxon>
        <taxon>Irpicaceae</taxon>
        <taxon>Irpex</taxon>
    </lineage>
</organism>
<sequence>MRWSFGSILPRLRPVASPRRRIGRSRADARSTMDRLLKSLPSAGFSPCLVGVRNPLRSQTTTTLVASPLLLSTTTKQSENGGQRSVFDLLPHRRCAYSEQYVLDDQGTLMRNISRSFIFPALLLRCPFDYQNPLGPLMQRIPEWLNDEPFDFDDAHVPPSYLIASLQEAFNEPLYDQAPPTYDHTIATSNGTSRRRISIAEESMWDDEDEDGSNDDETIEEGARDHDEDDDEEMPYGSVGDVENPRYAGLWTNSVIDRISDDGVSTSTPTASSSSRSSAPSSLPYKHDSVHSRLEYSAPPPAYHLLHLQCLSWPGLRESLGSYHALNSSLASLDSQLLLTPFSAFADVCYEASVLGDTSPAPTRPFSSSPRKIRALPQIPVRLAPSKARVSEDDEDSDEDEDDEVPKSPTQTFNVIASPPLIWDPKVEEHSRSRSELPISMSRSISTPYFLPPPQDGLSSPASESGRSAPEKSVCFLVLCSQIAIPLVEAILTLCVSETSRDDG</sequence>
<keyword evidence="2" id="KW-1185">Reference proteome</keyword>